<evidence type="ECO:0000256" key="11">
    <source>
        <dbReference type="SAM" id="MobiDB-lite"/>
    </source>
</evidence>
<feature type="compositionally biased region" description="Basic residues" evidence="11">
    <location>
        <begin position="1488"/>
        <end position="1498"/>
    </location>
</feature>
<comment type="catalytic activity">
    <reaction evidence="10">
        <text>a 5'-end diphospho-ribonucleoside in mRNA + GTP + H(+) = a 5'-end (5'-triphosphoguanosine)-ribonucleoside in mRNA + diphosphate</text>
        <dbReference type="Rhea" id="RHEA:67012"/>
        <dbReference type="Rhea" id="RHEA-COMP:17165"/>
        <dbReference type="Rhea" id="RHEA-COMP:17166"/>
        <dbReference type="ChEBI" id="CHEBI:15378"/>
        <dbReference type="ChEBI" id="CHEBI:33019"/>
        <dbReference type="ChEBI" id="CHEBI:37565"/>
        <dbReference type="ChEBI" id="CHEBI:167616"/>
        <dbReference type="ChEBI" id="CHEBI:167617"/>
        <dbReference type="EC" id="2.7.7.50"/>
    </reaction>
    <physiologicalReaction direction="left-to-right" evidence="10">
        <dbReference type="Rhea" id="RHEA:67013"/>
    </physiologicalReaction>
</comment>
<keyword evidence="15" id="KW-1185">Reference proteome</keyword>
<feature type="compositionally biased region" description="Basic and acidic residues" evidence="11">
    <location>
        <begin position="719"/>
        <end position="730"/>
    </location>
</feature>
<reference evidence="14" key="1">
    <citation type="submission" date="2020-05" db="EMBL/GenBank/DDBJ databases">
        <title>Phylogenomic resolution of chytrid fungi.</title>
        <authorList>
            <person name="Stajich J.E."/>
            <person name="Amses K."/>
            <person name="Simmons R."/>
            <person name="Seto K."/>
            <person name="Myers J."/>
            <person name="Bonds A."/>
            <person name="Quandt C.A."/>
            <person name="Barry K."/>
            <person name="Liu P."/>
            <person name="Grigoriev I."/>
            <person name="Longcore J.E."/>
            <person name="James T.Y."/>
        </authorList>
    </citation>
    <scope>NUCLEOTIDE SEQUENCE</scope>
    <source>
        <strain evidence="14">JEL0379</strain>
    </source>
</reference>
<evidence type="ECO:0000256" key="2">
    <source>
        <dbReference type="ARBA" id="ARBA00012475"/>
    </source>
</evidence>
<feature type="region of interest" description="Disordered" evidence="11">
    <location>
        <begin position="1113"/>
        <end position="1617"/>
    </location>
</feature>
<feature type="compositionally biased region" description="Basic and acidic residues" evidence="11">
    <location>
        <begin position="806"/>
        <end position="825"/>
    </location>
</feature>
<dbReference type="GO" id="GO:0004484">
    <property type="term" value="F:mRNA guanylyltransferase activity"/>
    <property type="evidence" value="ECO:0007669"/>
    <property type="project" value="UniProtKB-EC"/>
</dbReference>
<feature type="compositionally biased region" description="Polar residues" evidence="11">
    <location>
        <begin position="1549"/>
        <end position="1573"/>
    </location>
</feature>
<feature type="compositionally biased region" description="Polar residues" evidence="11">
    <location>
        <begin position="1055"/>
        <end position="1067"/>
    </location>
</feature>
<dbReference type="InterPro" id="IPR013846">
    <property type="entry name" value="mRNA_cap_enzyme_C"/>
</dbReference>
<evidence type="ECO:0000256" key="3">
    <source>
        <dbReference type="ARBA" id="ARBA00022664"/>
    </source>
</evidence>
<gene>
    <name evidence="14" type="primary">CEG1_1</name>
    <name evidence="14" type="ORF">HDU87_005020</name>
</gene>
<dbReference type="InterPro" id="IPR051029">
    <property type="entry name" value="mRNA_Capping_Enz/RNA_Phosphat"/>
</dbReference>
<dbReference type="Pfam" id="PF03919">
    <property type="entry name" value="mRNA_cap_C"/>
    <property type="match status" value="1"/>
</dbReference>
<dbReference type="InterPro" id="IPR001339">
    <property type="entry name" value="mRNA_cap_enzyme_adenylation"/>
</dbReference>
<dbReference type="Proteomes" id="UP001212152">
    <property type="component" value="Unassembled WGS sequence"/>
</dbReference>
<organism evidence="14 15">
    <name type="scientific">Geranomyces variabilis</name>
    <dbReference type="NCBI Taxonomy" id="109894"/>
    <lineage>
        <taxon>Eukaryota</taxon>
        <taxon>Fungi</taxon>
        <taxon>Fungi incertae sedis</taxon>
        <taxon>Chytridiomycota</taxon>
        <taxon>Chytridiomycota incertae sedis</taxon>
        <taxon>Chytridiomycetes</taxon>
        <taxon>Spizellomycetales</taxon>
        <taxon>Powellomycetaceae</taxon>
        <taxon>Geranomyces</taxon>
    </lineage>
</organism>
<dbReference type="GO" id="GO:0005524">
    <property type="term" value="F:ATP binding"/>
    <property type="evidence" value="ECO:0007669"/>
    <property type="project" value="InterPro"/>
</dbReference>
<comment type="caution">
    <text evidence="14">The sequence shown here is derived from an EMBL/GenBank/DDBJ whole genome shotgun (WGS) entry which is preliminary data.</text>
</comment>
<evidence type="ECO:0000256" key="9">
    <source>
        <dbReference type="ARBA" id="ARBA00023242"/>
    </source>
</evidence>
<dbReference type="PANTHER" id="PTHR10367:SF17">
    <property type="entry name" value="MRNA-CAPPING ENZYME"/>
    <property type="match status" value="1"/>
</dbReference>
<feature type="compositionally biased region" description="Basic and acidic residues" evidence="11">
    <location>
        <begin position="446"/>
        <end position="455"/>
    </location>
</feature>
<feature type="domain" description="mRNA capping enzyme C-terminal" evidence="13">
    <location>
        <begin position="263"/>
        <end position="377"/>
    </location>
</feature>
<keyword evidence="3" id="KW-0507">mRNA processing</keyword>
<feature type="compositionally biased region" description="Polar residues" evidence="11">
    <location>
        <begin position="879"/>
        <end position="896"/>
    </location>
</feature>
<dbReference type="EMBL" id="JADGJQ010000004">
    <property type="protein sequence ID" value="KAJ3184174.1"/>
    <property type="molecule type" value="Genomic_DNA"/>
</dbReference>
<dbReference type="GO" id="GO:0005634">
    <property type="term" value="C:nucleus"/>
    <property type="evidence" value="ECO:0007669"/>
    <property type="project" value="UniProtKB-SubCell"/>
</dbReference>
<feature type="compositionally biased region" description="Low complexity" evidence="11">
    <location>
        <begin position="11"/>
        <end position="24"/>
    </location>
</feature>
<feature type="compositionally biased region" description="Pro residues" evidence="11">
    <location>
        <begin position="1178"/>
        <end position="1192"/>
    </location>
</feature>
<feature type="domain" description="mRNA capping enzyme adenylation" evidence="12">
    <location>
        <begin position="65"/>
        <end position="257"/>
    </location>
</feature>
<feature type="compositionally biased region" description="Low complexity" evidence="11">
    <location>
        <begin position="1351"/>
        <end position="1361"/>
    </location>
</feature>
<dbReference type="GO" id="GO:0005525">
    <property type="term" value="F:GTP binding"/>
    <property type="evidence" value="ECO:0007669"/>
    <property type="project" value="UniProtKB-KW"/>
</dbReference>
<feature type="region of interest" description="Disordered" evidence="11">
    <location>
        <begin position="566"/>
        <end position="968"/>
    </location>
</feature>
<feature type="compositionally biased region" description="Low complexity" evidence="11">
    <location>
        <begin position="783"/>
        <end position="799"/>
    </location>
</feature>
<feature type="compositionally biased region" description="Polar residues" evidence="11">
    <location>
        <begin position="498"/>
        <end position="514"/>
    </location>
</feature>
<protein>
    <recommendedName>
        <fullName evidence="2">mRNA guanylyltransferase</fullName>
        <ecNumber evidence="2">2.7.7.50</ecNumber>
    </recommendedName>
</protein>
<feature type="compositionally biased region" description="Low complexity" evidence="11">
    <location>
        <begin position="765"/>
        <end position="775"/>
    </location>
</feature>
<feature type="compositionally biased region" description="Polar residues" evidence="11">
    <location>
        <begin position="637"/>
        <end position="646"/>
    </location>
</feature>
<evidence type="ECO:0000313" key="14">
    <source>
        <dbReference type="EMBL" id="KAJ3184174.1"/>
    </source>
</evidence>
<keyword evidence="8" id="KW-0342">GTP-binding</keyword>
<keyword evidence="5" id="KW-0548">Nucleotidyltransferase</keyword>
<name>A0AAD5XQB5_9FUNG</name>
<keyword evidence="6" id="KW-0547">Nucleotide-binding</keyword>
<dbReference type="InterPro" id="IPR012340">
    <property type="entry name" value="NA-bd_OB-fold"/>
</dbReference>
<dbReference type="SUPFAM" id="SSF50249">
    <property type="entry name" value="Nucleic acid-binding proteins"/>
    <property type="match status" value="1"/>
</dbReference>
<dbReference type="CDD" id="cd07895">
    <property type="entry name" value="Adenylation_mRNA_capping"/>
    <property type="match status" value="1"/>
</dbReference>
<dbReference type="EC" id="2.7.7.50" evidence="2"/>
<evidence type="ECO:0000313" key="15">
    <source>
        <dbReference type="Proteomes" id="UP001212152"/>
    </source>
</evidence>
<feature type="compositionally biased region" description="Polar residues" evidence="11">
    <location>
        <begin position="1"/>
        <end position="10"/>
    </location>
</feature>
<feature type="compositionally biased region" description="Low complexity" evidence="11">
    <location>
        <begin position="1158"/>
        <end position="1177"/>
    </location>
</feature>
<evidence type="ECO:0000256" key="6">
    <source>
        <dbReference type="ARBA" id="ARBA00022741"/>
    </source>
</evidence>
<feature type="compositionally biased region" description="Low complexity" evidence="11">
    <location>
        <begin position="1193"/>
        <end position="1228"/>
    </location>
</feature>
<dbReference type="PANTHER" id="PTHR10367">
    <property type="entry name" value="MRNA-CAPPING ENZYME"/>
    <property type="match status" value="1"/>
</dbReference>
<evidence type="ECO:0000259" key="12">
    <source>
        <dbReference type="Pfam" id="PF01331"/>
    </source>
</evidence>
<keyword evidence="4" id="KW-0808">Transferase</keyword>
<proteinExistence type="predicted"/>
<feature type="compositionally biased region" description="Basic residues" evidence="11">
    <location>
        <begin position="902"/>
        <end position="911"/>
    </location>
</feature>
<feature type="compositionally biased region" description="Low complexity" evidence="11">
    <location>
        <begin position="1408"/>
        <end position="1418"/>
    </location>
</feature>
<evidence type="ECO:0000256" key="4">
    <source>
        <dbReference type="ARBA" id="ARBA00022679"/>
    </source>
</evidence>
<feature type="region of interest" description="Disordered" evidence="11">
    <location>
        <begin position="1"/>
        <end position="29"/>
    </location>
</feature>
<feature type="compositionally biased region" description="Basic and acidic residues" evidence="11">
    <location>
        <begin position="675"/>
        <end position="684"/>
    </location>
</feature>
<feature type="compositionally biased region" description="Acidic residues" evidence="11">
    <location>
        <begin position="862"/>
        <end position="872"/>
    </location>
</feature>
<evidence type="ECO:0000256" key="10">
    <source>
        <dbReference type="ARBA" id="ARBA00044624"/>
    </source>
</evidence>
<feature type="compositionally biased region" description="Low complexity" evidence="11">
    <location>
        <begin position="1246"/>
        <end position="1257"/>
    </location>
</feature>
<evidence type="ECO:0000256" key="8">
    <source>
        <dbReference type="ARBA" id="ARBA00023134"/>
    </source>
</evidence>
<evidence type="ECO:0000259" key="13">
    <source>
        <dbReference type="Pfam" id="PF03919"/>
    </source>
</evidence>
<feature type="compositionally biased region" description="Basic residues" evidence="11">
    <location>
        <begin position="1301"/>
        <end position="1316"/>
    </location>
</feature>
<evidence type="ECO:0000256" key="5">
    <source>
        <dbReference type="ARBA" id="ARBA00022695"/>
    </source>
</evidence>
<feature type="compositionally biased region" description="Polar residues" evidence="11">
    <location>
        <begin position="693"/>
        <end position="708"/>
    </location>
</feature>
<sequence>MASPHGSTQHPAAPSAGSAAARAPTKTQLPGKIGIPVQAEYANELRELVQDTLDYRHDGFAGSLPVALTKEHRQALEREDYYVCEKSDGVRYLMLLKITQSGPATFLIDRANDLHYVEKLHFPLPSTSGDIVKFHADTLMDGELVVDVDGPHKTLTFLVFDFMLSNGVKLTHEPYNRRLGIFQRDVLAPYDVHLKMNPELKTMQPFRLAIKAQQRSYGLGRVFEDITKQKHGNDGLIFTSVNLPYTAGTCPQILKWKPPELSTVDFQIKVDYDRDRKPRYSIFIADCGIHKFYDCLSLEPELSIQWKTSLPDGRIGEFRWDPSWPTYVWDAGYVGTERRGGWRFVRFRDDKSVANDITVLEDTKKAIDNGVSRDMLLGWLENIRSNWKHREQQATLPPRPPQDRKFSAIATPATPAMEYPSLGDHRRKSSSGSSMAEFTMSIARKASIDRSRKPENGASTTTSTGVFGGRSGQESLRAAGNLTSSPGDAAERRDSVGAINNSQSVATARKSSTLPVEFASSEAANETAPARKKSLTEMMAHMPKGIRLKKAWPSAESTVAPLLMSQGDAILREEPSPLDDEDKPSLLASQQEAQEGEKKTRAVQIMDPPPSPNTADRLPTVDSSLASEASSKRSSEPVPSNFSSADATGVKQESATPAATPASPLESGTGGPTDVDARPRRDSTTMDMDENGSRASQASRLDTATPRLSSAIPGSGRLTPDHSARGKASDVEASTTGNIAADHPTPAAQTKRLTTPKRTKKASESPTPSKTQTTTPKKKQSRKTSSLHVQKSPQKSASPAQPPAKEPADQKRKNTSELAEDHRASDAPNIPVGLTGRNPVDMTVDLPPPPVVLMTAPRPVLGDEDIYEDVETGDPSPSAPSTDRQPASIDAMSSQKLETKKPAKSPRKRSIKPASNSSAGVSTHRRTASTPYLPMSGSGGSMSYEIPDSRRPSVANQRRGSLHSAPNLVPIAPGLVALPPSDTGPYIVGADGSPHYLAPSDPRNIIMAGYVAYSSDAAIGLVPMPQSSPPPPQLPSRHHRNLSTSTLPDVRRHSSVAQQHPQHNYSAQGFPVGPGVQGSHTGGAENVRVLYGPSMGQGGAIYVETPAASYYGYAPRPPPPHQVGAPQLHPPGTYGGPADHGYPGVPGSAPASRRGSEAAAYPYHQQYQQMQPSQPQLQPRPDPSSPPAPPSSPHQSPAVPSGKSGRSSAKASKATKAPKISKAAAKRATLQQQQEQPDSKDHTRTAGSSAPSSSVGSRHQQELAPLPPHHSPRAPSTFSSSSAGLPSAFMAVPPYSGGAHHQPHAHHQQHSPTHAHPHAEHTQSQQHQQSNEHRQRAPLLHSSQSYPPSHPAAQQHSAHPHYYSPPAGPYGHEGPPHQGSMPNQHYPSRHQRQHSIPSSAPFYPAPRYHPYSQQPHPHPQQHAHPHTQSQQHPHPHVHSQSHQPPHPYSQQQQHGHPQQPHAAHSQQQQHPHPQQPHAQSQHQQQQHPQHHHHSHYHHSQQPQHQPRAPAVVQGGPQHVHSAYHAPESQSQNPPRAPQDAIGLALHNAPPSTVARQPSTTSAGESAAGPTSPSRPGGGGGGGGGAWVPSKRSSAWMDIVMGGGEPDDARKRAGAGGS</sequence>
<feature type="compositionally biased region" description="Low complexity" evidence="11">
    <location>
        <begin position="1440"/>
        <end position="1487"/>
    </location>
</feature>
<accession>A0AAD5XQB5</accession>
<comment type="subcellular location">
    <subcellularLocation>
        <location evidence="1">Nucleus</location>
    </subcellularLocation>
</comment>
<feature type="compositionally biased region" description="Low complexity" evidence="11">
    <location>
        <begin position="654"/>
        <end position="664"/>
    </location>
</feature>
<evidence type="ECO:0000256" key="7">
    <source>
        <dbReference type="ARBA" id="ARBA00023042"/>
    </source>
</evidence>
<feature type="compositionally biased region" description="Gly residues" evidence="11">
    <location>
        <begin position="1575"/>
        <end position="1585"/>
    </location>
</feature>
<feature type="compositionally biased region" description="Low complexity" evidence="11">
    <location>
        <begin position="1273"/>
        <end position="1288"/>
    </location>
</feature>
<keyword evidence="7" id="KW-0506">mRNA capping</keyword>
<dbReference type="GO" id="GO:0006370">
    <property type="term" value="P:7-methylguanosine mRNA capping"/>
    <property type="evidence" value="ECO:0007669"/>
    <property type="project" value="UniProtKB-KW"/>
</dbReference>
<dbReference type="SUPFAM" id="SSF56091">
    <property type="entry name" value="DNA ligase/mRNA capping enzyme, catalytic domain"/>
    <property type="match status" value="1"/>
</dbReference>
<dbReference type="Gene3D" id="3.30.470.30">
    <property type="entry name" value="DNA ligase/mRNA capping enzyme"/>
    <property type="match status" value="1"/>
</dbReference>
<feature type="region of interest" description="Disordered" evidence="11">
    <location>
        <begin position="1024"/>
        <end position="1081"/>
    </location>
</feature>
<dbReference type="Gene3D" id="2.40.50.140">
    <property type="entry name" value="Nucleic acid-binding proteins"/>
    <property type="match status" value="1"/>
</dbReference>
<feature type="region of interest" description="Disordered" evidence="11">
    <location>
        <begin position="412"/>
        <end position="535"/>
    </location>
</feature>
<evidence type="ECO:0000256" key="1">
    <source>
        <dbReference type="ARBA" id="ARBA00004123"/>
    </source>
</evidence>
<dbReference type="Pfam" id="PF01331">
    <property type="entry name" value="mRNA_cap_enzyme"/>
    <property type="match status" value="1"/>
</dbReference>
<keyword evidence="9" id="KW-0539">Nucleus</keyword>